<evidence type="ECO:0000313" key="1">
    <source>
        <dbReference type="EMBL" id="SDL28540.1"/>
    </source>
</evidence>
<dbReference type="EMBL" id="FNFF01000025">
    <property type="protein sequence ID" value="SDL28540.1"/>
    <property type="molecule type" value="Genomic_DNA"/>
</dbReference>
<name>A0A1G9ITP6_9ACTN</name>
<evidence type="ECO:0000313" key="2">
    <source>
        <dbReference type="Proteomes" id="UP000199155"/>
    </source>
</evidence>
<proteinExistence type="predicted"/>
<organism evidence="1 2">
    <name type="scientific">Streptomyces indicus</name>
    <dbReference type="NCBI Taxonomy" id="417292"/>
    <lineage>
        <taxon>Bacteria</taxon>
        <taxon>Bacillati</taxon>
        <taxon>Actinomycetota</taxon>
        <taxon>Actinomycetes</taxon>
        <taxon>Kitasatosporales</taxon>
        <taxon>Streptomycetaceae</taxon>
        <taxon>Streptomyces</taxon>
    </lineage>
</organism>
<dbReference type="OrthoDB" id="4275455at2"/>
<dbReference type="RefSeq" id="WP_093617567.1">
    <property type="nucleotide sequence ID" value="NZ_FNFF01000025.1"/>
</dbReference>
<accession>A0A1G9ITP6</accession>
<reference evidence="1 2" key="1">
    <citation type="submission" date="2016-10" db="EMBL/GenBank/DDBJ databases">
        <authorList>
            <person name="de Groot N.N."/>
        </authorList>
    </citation>
    <scope>NUCLEOTIDE SEQUENCE [LARGE SCALE GENOMIC DNA]</scope>
    <source>
        <strain evidence="1 2">CGMCC 4.5727</strain>
    </source>
</reference>
<gene>
    <name evidence="1" type="ORF">SAMN05421806_12563</name>
</gene>
<sequence length="62" mass="6965">MSGRPDYEKIARLERELGIGQPEPAGRIGPRVCLTKDCEGETEEARTWSGLLIRISHQCEPQ</sequence>
<dbReference type="STRING" id="417292.SAMN05421806_12563"/>
<dbReference type="Proteomes" id="UP000199155">
    <property type="component" value="Unassembled WGS sequence"/>
</dbReference>
<dbReference type="AlphaFoldDB" id="A0A1G9ITP6"/>
<keyword evidence="2" id="KW-1185">Reference proteome</keyword>
<protein>
    <submittedName>
        <fullName evidence="1">Uncharacterized protein</fullName>
    </submittedName>
</protein>